<dbReference type="PANTHER" id="PTHR12714:SF9">
    <property type="entry name" value="PROTEIN-S-ISOPRENYLCYSTEINE O-METHYLTRANSFERASE"/>
    <property type="match status" value="1"/>
</dbReference>
<keyword evidence="3 5" id="KW-1133">Transmembrane helix</keyword>
<comment type="subcellular location">
    <subcellularLocation>
        <location evidence="1">Endomembrane system</location>
        <topology evidence="1">Multi-pass membrane protein</topology>
    </subcellularLocation>
</comment>
<dbReference type="InterPro" id="IPR007318">
    <property type="entry name" value="Phopholipid_MeTrfase"/>
</dbReference>
<comment type="caution">
    <text evidence="6">The sequence shown here is derived from an EMBL/GenBank/DDBJ whole genome shotgun (WGS) entry which is preliminary data.</text>
</comment>
<gene>
    <name evidence="6" type="ORF">S03H2_35570</name>
</gene>
<dbReference type="PANTHER" id="PTHR12714">
    <property type="entry name" value="PROTEIN-S ISOPRENYLCYSTEINE O-METHYLTRANSFERASE"/>
    <property type="match status" value="1"/>
</dbReference>
<name>X1GWL3_9ZZZZ</name>
<evidence type="ECO:0000256" key="1">
    <source>
        <dbReference type="ARBA" id="ARBA00004127"/>
    </source>
</evidence>
<evidence type="ECO:0000256" key="5">
    <source>
        <dbReference type="SAM" id="Phobius"/>
    </source>
</evidence>
<dbReference type="Pfam" id="PF04191">
    <property type="entry name" value="PEMT"/>
    <property type="match status" value="1"/>
</dbReference>
<keyword evidence="2 5" id="KW-0812">Transmembrane</keyword>
<dbReference type="GO" id="GO:0016740">
    <property type="term" value="F:transferase activity"/>
    <property type="evidence" value="ECO:0007669"/>
    <property type="project" value="UniProtKB-ARBA"/>
</dbReference>
<dbReference type="GO" id="GO:0012505">
    <property type="term" value="C:endomembrane system"/>
    <property type="evidence" value="ECO:0007669"/>
    <property type="project" value="UniProtKB-SubCell"/>
</dbReference>
<evidence type="ECO:0000256" key="4">
    <source>
        <dbReference type="ARBA" id="ARBA00023136"/>
    </source>
</evidence>
<accession>X1GWL3</accession>
<dbReference type="AlphaFoldDB" id="X1GWL3"/>
<proteinExistence type="predicted"/>
<dbReference type="EMBL" id="BARU01021772">
    <property type="protein sequence ID" value="GAH49250.1"/>
    <property type="molecule type" value="Genomic_DNA"/>
</dbReference>
<dbReference type="Gene3D" id="1.20.120.1630">
    <property type="match status" value="1"/>
</dbReference>
<keyword evidence="4 5" id="KW-0472">Membrane</keyword>
<sequence>MPLQHTVAVGHQPEKGKDWTETTIVVNAGIYAVVRHPLYLGWLLMYVALILLSQHWLTAIMGIPGMVCVYLISRQEDQHLIEKFGDDYKDYMNKVPRMNLLVGIIRLVRR</sequence>
<evidence type="ECO:0008006" key="7">
    <source>
        <dbReference type="Google" id="ProtNLM"/>
    </source>
</evidence>
<organism evidence="6">
    <name type="scientific">marine sediment metagenome</name>
    <dbReference type="NCBI Taxonomy" id="412755"/>
    <lineage>
        <taxon>unclassified sequences</taxon>
        <taxon>metagenomes</taxon>
        <taxon>ecological metagenomes</taxon>
    </lineage>
</organism>
<protein>
    <recommendedName>
        <fullName evidence="7">Isoprenylcysteine carboxylmethyltransferase family protein</fullName>
    </recommendedName>
</protein>
<evidence type="ECO:0000313" key="6">
    <source>
        <dbReference type="EMBL" id="GAH49250.1"/>
    </source>
</evidence>
<evidence type="ECO:0000256" key="3">
    <source>
        <dbReference type="ARBA" id="ARBA00022989"/>
    </source>
</evidence>
<reference evidence="6" key="1">
    <citation type="journal article" date="2014" name="Front. Microbiol.">
        <title>High frequency of phylogenetically diverse reductive dehalogenase-homologous genes in deep subseafloor sedimentary metagenomes.</title>
        <authorList>
            <person name="Kawai M."/>
            <person name="Futagami T."/>
            <person name="Toyoda A."/>
            <person name="Takaki Y."/>
            <person name="Nishi S."/>
            <person name="Hori S."/>
            <person name="Arai W."/>
            <person name="Tsubouchi T."/>
            <person name="Morono Y."/>
            <person name="Uchiyama I."/>
            <person name="Ito T."/>
            <person name="Fujiyama A."/>
            <person name="Inagaki F."/>
            <person name="Takami H."/>
        </authorList>
    </citation>
    <scope>NUCLEOTIDE SEQUENCE</scope>
    <source>
        <strain evidence="6">Expedition CK06-06</strain>
    </source>
</reference>
<feature type="transmembrane region" description="Helical" evidence="5">
    <location>
        <begin position="43"/>
        <end position="72"/>
    </location>
</feature>
<evidence type="ECO:0000256" key="2">
    <source>
        <dbReference type="ARBA" id="ARBA00022692"/>
    </source>
</evidence>